<organism evidence="2">
    <name type="scientific">Schlesneria paludicola</name>
    <dbReference type="NCBI Taxonomy" id="360056"/>
    <lineage>
        <taxon>Bacteria</taxon>
        <taxon>Pseudomonadati</taxon>
        <taxon>Planctomycetota</taxon>
        <taxon>Planctomycetia</taxon>
        <taxon>Planctomycetales</taxon>
        <taxon>Planctomycetaceae</taxon>
        <taxon>Schlesneria</taxon>
    </lineage>
</organism>
<protein>
    <submittedName>
        <fullName evidence="2">Type II toxin-antitoxin system RelE/ParE family toxin</fullName>
    </submittedName>
</protein>
<comment type="caution">
    <text evidence="2">The sequence shown here is derived from an EMBL/GenBank/DDBJ whole genome shotgun (WGS) entry which is preliminary data.</text>
</comment>
<proteinExistence type="predicted"/>
<evidence type="ECO:0000313" key="2">
    <source>
        <dbReference type="EMBL" id="HEN14650.1"/>
    </source>
</evidence>
<evidence type="ECO:0000256" key="1">
    <source>
        <dbReference type="ARBA" id="ARBA00022649"/>
    </source>
</evidence>
<name>A0A7C2NVU8_9PLAN</name>
<dbReference type="InterPro" id="IPR007712">
    <property type="entry name" value="RelE/ParE_toxin"/>
</dbReference>
<dbReference type="Pfam" id="PF05016">
    <property type="entry name" value="ParE_toxin"/>
    <property type="match status" value="1"/>
</dbReference>
<reference evidence="2" key="1">
    <citation type="journal article" date="2020" name="mSystems">
        <title>Genome- and Community-Level Interaction Insights into Carbon Utilization and Element Cycling Functions of Hydrothermarchaeota in Hydrothermal Sediment.</title>
        <authorList>
            <person name="Zhou Z."/>
            <person name="Liu Y."/>
            <person name="Xu W."/>
            <person name="Pan J."/>
            <person name="Luo Z.H."/>
            <person name="Li M."/>
        </authorList>
    </citation>
    <scope>NUCLEOTIDE SEQUENCE [LARGE SCALE GENOMIC DNA]</scope>
    <source>
        <strain evidence="2">SpSt-339</strain>
    </source>
</reference>
<dbReference type="AlphaFoldDB" id="A0A7C2NVU8"/>
<dbReference type="InterPro" id="IPR035093">
    <property type="entry name" value="RelE/ParE_toxin_dom_sf"/>
</dbReference>
<gene>
    <name evidence="2" type="ORF">ENQ76_04170</name>
</gene>
<dbReference type="EMBL" id="DSOK01000125">
    <property type="protein sequence ID" value="HEN14650.1"/>
    <property type="molecule type" value="Genomic_DNA"/>
</dbReference>
<keyword evidence="1" id="KW-1277">Toxin-antitoxin system</keyword>
<accession>A0A7C2NVU8</accession>
<sequence>MTRCGEPQMPTVELHPAARRDFDESIDWYAERSIAVAIDSADAVDAALASIASDPDRFATVDGLHREARVRRFPFRIIFRNEPDLILVVAIAHASRRPGYWIGRS</sequence>
<dbReference type="Gene3D" id="3.30.2310.20">
    <property type="entry name" value="RelE-like"/>
    <property type="match status" value="1"/>
</dbReference>